<accession>A0AAU9Y0P0</accession>
<organism evidence="2 3">
    <name type="scientific">Pocillopora meandrina</name>
    <dbReference type="NCBI Taxonomy" id="46732"/>
    <lineage>
        <taxon>Eukaryota</taxon>
        <taxon>Metazoa</taxon>
        <taxon>Cnidaria</taxon>
        <taxon>Anthozoa</taxon>
        <taxon>Hexacorallia</taxon>
        <taxon>Scleractinia</taxon>
        <taxon>Astrocoeniina</taxon>
        <taxon>Pocilloporidae</taxon>
        <taxon>Pocillopora</taxon>
    </lineage>
</organism>
<feature type="domain" description="DZIP3-like HEPN" evidence="1">
    <location>
        <begin position="47"/>
        <end position="193"/>
    </location>
</feature>
<dbReference type="AlphaFoldDB" id="A0AAU9Y0P0"/>
<dbReference type="EMBL" id="CALNXJ010000111">
    <property type="protein sequence ID" value="CAH3164944.1"/>
    <property type="molecule type" value="Genomic_DNA"/>
</dbReference>
<protein>
    <recommendedName>
        <fullName evidence="1">DZIP3-like HEPN domain-containing protein</fullName>
    </recommendedName>
</protein>
<sequence>MATAPDPEVLCSTDGKDKFQRISRLLISGGTTLLREVFDQICPPFQLPSKLKDPTTKKQLKAAKLTKPQRNCLYPSPGTYGESKDFDITLLFALLRTICNLPRPSTGWDILPAPADHSLVAELARIKHYRNAVYGHVKGNMEITDDEFLQLWKDIGQALIGVAANLGPTSKRNDWQTKIDKLLKDPLTAEDERNVQELQEWYKKDEDIKKSLDQLVDTTQKGKDSIERMEKNFEEIKKYLSELHELRPISCPNCTCTDAAILPVKLSCEIYAHSDQQGDLCGMSVNGDASRATAQEVLNQIAKSYLQIVESSTKKEFNEFMEYLTRMGKVLVVDVIKGSLMIKVGCRSVQILSDLYIDFLTGHLNALAQEHLVTERVLTKFALMEAKLTTNISENEYRNCRKQLMVYAGECGL</sequence>
<evidence type="ECO:0000313" key="2">
    <source>
        <dbReference type="EMBL" id="CAH3164944.1"/>
    </source>
</evidence>
<dbReference type="Proteomes" id="UP001159428">
    <property type="component" value="Unassembled WGS sequence"/>
</dbReference>
<reference evidence="2 3" key="1">
    <citation type="submission" date="2022-05" db="EMBL/GenBank/DDBJ databases">
        <authorList>
            <consortium name="Genoscope - CEA"/>
            <person name="William W."/>
        </authorList>
    </citation>
    <scope>NUCLEOTIDE SEQUENCE [LARGE SCALE GENOMIC DNA]</scope>
</reference>
<gene>
    <name evidence="2" type="ORF">PMEA_00003285</name>
</gene>
<dbReference type="InterPro" id="IPR041249">
    <property type="entry name" value="HEPN_DZIP3"/>
</dbReference>
<dbReference type="PANTHER" id="PTHR46844:SF1">
    <property type="entry name" value="SLR5058 PROTEIN"/>
    <property type="match status" value="1"/>
</dbReference>
<evidence type="ECO:0000313" key="3">
    <source>
        <dbReference type="Proteomes" id="UP001159428"/>
    </source>
</evidence>
<name>A0AAU9Y0P0_9CNID</name>
<dbReference type="Pfam" id="PF18738">
    <property type="entry name" value="HEPN_DZIP3"/>
    <property type="match status" value="1"/>
</dbReference>
<evidence type="ECO:0000259" key="1">
    <source>
        <dbReference type="Pfam" id="PF18738"/>
    </source>
</evidence>
<comment type="caution">
    <text evidence="2">The sequence shown here is derived from an EMBL/GenBank/DDBJ whole genome shotgun (WGS) entry which is preliminary data.</text>
</comment>
<proteinExistence type="predicted"/>
<keyword evidence="3" id="KW-1185">Reference proteome</keyword>
<dbReference type="PANTHER" id="PTHR46844">
    <property type="entry name" value="SLR5058 PROTEIN"/>
    <property type="match status" value="1"/>
</dbReference>